<evidence type="ECO:0000313" key="1">
    <source>
        <dbReference type="EMBL" id="QBB69823.1"/>
    </source>
</evidence>
<dbReference type="SUPFAM" id="SSF158997">
    <property type="entry name" value="Trm112p-like"/>
    <property type="match status" value="1"/>
</dbReference>
<dbReference type="AlphaFoldDB" id="A0A411HH58"/>
<dbReference type="RefSeq" id="WP_129832083.1">
    <property type="nucleotide sequence ID" value="NZ_CP035704.1"/>
</dbReference>
<proteinExistence type="predicted"/>
<keyword evidence="2" id="KW-1185">Reference proteome</keyword>
<evidence type="ECO:0000313" key="2">
    <source>
        <dbReference type="Proteomes" id="UP000291562"/>
    </source>
</evidence>
<reference evidence="1 2" key="1">
    <citation type="submission" date="2019-01" db="EMBL/GenBank/DDBJ databases">
        <title>Pseudolysobacter antarctica gen. nov., sp. nov., isolated from Fildes Peninsula, Antarctica.</title>
        <authorList>
            <person name="Wei Z."/>
            <person name="Peng F."/>
        </authorList>
    </citation>
    <scope>NUCLEOTIDE SEQUENCE [LARGE SCALE GENOMIC DNA]</scope>
    <source>
        <strain evidence="1 2">AQ6-296</strain>
    </source>
</reference>
<name>A0A411HH58_9GAMM</name>
<dbReference type="KEGG" id="xbc:ELE36_05260"/>
<dbReference type="Proteomes" id="UP000291562">
    <property type="component" value="Chromosome"/>
</dbReference>
<organism evidence="1 2">
    <name type="scientific">Pseudolysobacter antarcticus</name>
    <dbReference type="NCBI Taxonomy" id="2511995"/>
    <lineage>
        <taxon>Bacteria</taxon>
        <taxon>Pseudomonadati</taxon>
        <taxon>Pseudomonadota</taxon>
        <taxon>Gammaproteobacteria</taxon>
        <taxon>Lysobacterales</taxon>
        <taxon>Rhodanobacteraceae</taxon>
        <taxon>Pseudolysobacter</taxon>
    </lineage>
</organism>
<gene>
    <name evidence="1" type="ORF">ELE36_05260</name>
</gene>
<dbReference type="Gene3D" id="2.20.25.10">
    <property type="match status" value="1"/>
</dbReference>
<dbReference type="EMBL" id="CP035704">
    <property type="protein sequence ID" value="QBB69823.1"/>
    <property type="molecule type" value="Genomic_DNA"/>
</dbReference>
<dbReference type="Pfam" id="PF03966">
    <property type="entry name" value="Trm112p"/>
    <property type="match status" value="1"/>
</dbReference>
<sequence>MDKRLLDILCCPVSKQPVKPASKAQLDLLNAGIRAGDIQTTAGVGVTQPFTAALITTDGRLIYRVDDDIPVMLADEAIGTIQMQNFPV</sequence>
<dbReference type="InterPro" id="IPR005651">
    <property type="entry name" value="Trm112-like"/>
</dbReference>
<protein>
    <recommendedName>
        <fullName evidence="3">Trm112 family protein</fullName>
    </recommendedName>
</protein>
<dbReference type="OrthoDB" id="9812205at2"/>
<evidence type="ECO:0008006" key="3">
    <source>
        <dbReference type="Google" id="ProtNLM"/>
    </source>
</evidence>
<accession>A0A411HH58</accession>